<dbReference type="PANTHER" id="PTHR45647:SF3">
    <property type="entry name" value="OS10G0552400 PROTEIN"/>
    <property type="match status" value="1"/>
</dbReference>
<organism evidence="3 4">
    <name type="scientific">Chara braunii</name>
    <name type="common">Braun's stonewort</name>
    <dbReference type="NCBI Taxonomy" id="69332"/>
    <lineage>
        <taxon>Eukaryota</taxon>
        <taxon>Viridiplantae</taxon>
        <taxon>Streptophyta</taxon>
        <taxon>Charophyceae</taxon>
        <taxon>Charales</taxon>
        <taxon>Characeae</taxon>
        <taxon>Chara</taxon>
    </lineage>
</organism>
<dbReference type="Gene3D" id="1.10.510.10">
    <property type="entry name" value="Transferase(Phosphotransferase) domain 1"/>
    <property type="match status" value="1"/>
</dbReference>
<name>A0A388KJX7_CHABU</name>
<proteinExistence type="predicted"/>
<dbReference type="GO" id="GO:0005524">
    <property type="term" value="F:ATP binding"/>
    <property type="evidence" value="ECO:0007669"/>
    <property type="project" value="InterPro"/>
</dbReference>
<dbReference type="Gramene" id="GBG70360">
    <property type="protein sequence ID" value="GBG70360"/>
    <property type="gene ID" value="CBR_g6488"/>
</dbReference>
<evidence type="ECO:0000256" key="1">
    <source>
        <dbReference type="ARBA" id="ARBA00022786"/>
    </source>
</evidence>
<dbReference type="Pfam" id="PF00069">
    <property type="entry name" value="Pkinase"/>
    <property type="match status" value="1"/>
</dbReference>
<evidence type="ECO:0000259" key="2">
    <source>
        <dbReference type="PROSITE" id="PS50011"/>
    </source>
</evidence>
<dbReference type="EMBL" id="BFEA01000129">
    <property type="protein sequence ID" value="GBG70360.1"/>
    <property type="molecule type" value="Genomic_DNA"/>
</dbReference>
<keyword evidence="4" id="KW-1185">Reference proteome</keyword>
<reference evidence="3 4" key="1">
    <citation type="journal article" date="2018" name="Cell">
        <title>The Chara Genome: Secondary Complexity and Implications for Plant Terrestrialization.</title>
        <authorList>
            <person name="Nishiyama T."/>
            <person name="Sakayama H."/>
            <person name="Vries J.D."/>
            <person name="Buschmann H."/>
            <person name="Saint-Marcoux D."/>
            <person name="Ullrich K.K."/>
            <person name="Haas F.B."/>
            <person name="Vanderstraeten L."/>
            <person name="Becker D."/>
            <person name="Lang D."/>
            <person name="Vosolsobe S."/>
            <person name="Rombauts S."/>
            <person name="Wilhelmsson P.K.I."/>
            <person name="Janitza P."/>
            <person name="Kern R."/>
            <person name="Heyl A."/>
            <person name="Rumpler F."/>
            <person name="Villalobos L.I.A.C."/>
            <person name="Clay J.M."/>
            <person name="Skokan R."/>
            <person name="Toyoda A."/>
            <person name="Suzuki Y."/>
            <person name="Kagoshima H."/>
            <person name="Schijlen E."/>
            <person name="Tajeshwar N."/>
            <person name="Catarino B."/>
            <person name="Hetherington A.J."/>
            <person name="Saltykova A."/>
            <person name="Bonnot C."/>
            <person name="Breuninger H."/>
            <person name="Symeonidi A."/>
            <person name="Radhakrishnan G.V."/>
            <person name="Van Nieuwerburgh F."/>
            <person name="Deforce D."/>
            <person name="Chang C."/>
            <person name="Karol K.G."/>
            <person name="Hedrich R."/>
            <person name="Ulvskov P."/>
            <person name="Glockner G."/>
            <person name="Delwiche C.F."/>
            <person name="Petrasek J."/>
            <person name="Van de Peer Y."/>
            <person name="Friml J."/>
            <person name="Beilby M."/>
            <person name="Dolan L."/>
            <person name="Kohara Y."/>
            <person name="Sugano S."/>
            <person name="Fujiyama A."/>
            <person name="Delaux P.-M."/>
            <person name="Quint M."/>
            <person name="TheiBen G."/>
            <person name="Hagemann M."/>
            <person name="Harholt J."/>
            <person name="Dunand C."/>
            <person name="Zachgo S."/>
            <person name="Langdale J."/>
            <person name="Maumus F."/>
            <person name="Straeten D.V.D."/>
            <person name="Gould S.B."/>
            <person name="Rensing S.A."/>
        </authorList>
    </citation>
    <scope>NUCLEOTIDE SEQUENCE [LARGE SCALE GENOMIC DNA]</scope>
    <source>
        <strain evidence="3 4">S276</strain>
    </source>
</reference>
<dbReference type="GO" id="GO:0004672">
    <property type="term" value="F:protein kinase activity"/>
    <property type="evidence" value="ECO:0007669"/>
    <property type="project" value="InterPro"/>
</dbReference>
<dbReference type="InterPro" id="IPR051348">
    <property type="entry name" value="U-box_ubiquitin_ligases"/>
</dbReference>
<evidence type="ECO:0000313" key="4">
    <source>
        <dbReference type="Proteomes" id="UP000265515"/>
    </source>
</evidence>
<dbReference type="OMA" id="CAVNPAN"/>
<dbReference type="AlphaFoldDB" id="A0A388KJX7"/>
<dbReference type="SUPFAM" id="SSF56112">
    <property type="entry name" value="Protein kinase-like (PK-like)"/>
    <property type="match status" value="1"/>
</dbReference>
<dbReference type="Proteomes" id="UP000265515">
    <property type="component" value="Unassembled WGS sequence"/>
</dbReference>
<dbReference type="PROSITE" id="PS50011">
    <property type="entry name" value="PROTEIN_KINASE_DOM"/>
    <property type="match status" value="1"/>
</dbReference>
<comment type="caution">
    <text evidence="3">The sequence shown here is derived from an EMBL/GenBank/DDBJ whole genome shotgun (WGS) entry which is preliminary data.</text>
</comment>
<dbReference type="InterPro" id="IPR011009">
    <property type="entry name" value="Kinase-like_dom_sf"/>
</dbReference>
<feature type="domain" description="Protein kinase" evidence="2">
    <location>
        <begin position="1"/>
        <end position="155"/>
    </location>
</feature>
<sequence length="165" mass="17071">MATGHGIIHCAVNPANILLDDNFVAKLGEVDETLLASDVSAGTQTPKLGTILAKGSQYVAPECFRSGIFDEKTDIYALGVTMLEMVTGKLCNAVGIVEGTIEDGALFKDVLDQNAGDWDIALARGVAHLGSSCASLDGRQRPDMIGEGGGIVPSLEAVAVKLKAA</sequence>
<gene>
    <name evidence="3" type="ORF">CBR_g6488</name>
</gene>
<dbReference type="OrthoDB" id="4062651at2759"/>
<evidence type="ECO:0000313" key="3">
    <source>
        <dbReference type="EMBL" id="GBG70360.1"/>
    </source>
</evidence>
<keyword evidence="1" id="KW-0833">Ubl conjugation pathway</keyword>
<dbReference type="InterPro" id="IPR000719">
    <property type="entry name" value="Prot_kinase_dom"/>
</dbReference>
<accession>A0A388KJX7</accession>
<dbReference type="PANTHER" id="PTHR45647">
    <property type="entry name" value="OS02G0152300 PROTEIN"/>
    <property type="match status" value="1"/>
</dbReference>
<protein>
    <recommendedName>
        <fullName evidence="2">Protein kinase domain-containing protein</fullName>
    </recommendedName>
</protein>